<feature type="binding site" evidence="11">
    <location>
        <position position="50"/>
    </location>
    <ligand>
        <name>FAD</name>
        <dbReference type="ChEBI" id="CHEBI:57692"/>
    </ligand>
</feature>
<keyword evidence="7 13" id="KW-0560">Oxidoreductase</keyword>
<comment type="cofactor">
    <cofactor evidence="11 13">
        <name>FAD</name>
        <dbReference type="ChEBI" id="CHEBI:57692"/>
    </cofactor>
    <text evidence="11 13">Binds 1 FAD per subunit.</text>
</comment>
<dbReference type="KEGG" id="scc:Spico_1652"/>
<dbReference type="OrthoDB" id="9807946at2"/>
<evidence type="ECO:0000256" key="8">
    <source>
        <dbReference type="ARBA" id="ARBA00023027"/>
    </source>
</evidence>
<dbReference type="InterPro" id="IPR036188">
    <property type="entry name" value="FAD/NAD-bd_sf"/>
</dbReference>
<dbReference type="Pfam" id="PF07992">
    <property type="entry name" value="Pyr_redox_2"/>
    <property type="match status" value="1"/>
</dbReference>
<feature type="domain" description="Pyridine nucleotide-disulphide oxidoreductase dimerisation" evidence="14">
    <location>
        <begin position="332"/>
        <end position="440"/>
    </location>
</feature>
<dbReference type="PANTHER" id="PTHR22912:SF217">
    <property type="entry name" value="DIHYDROLIPOYL DEHYDROGENASE"/>
    <property type="match status" value="1"/>
</dbReference>
<dbReference type="PIRSF" id="PIRSF000350">
    <property type="entry name" value="Mercury_reductase_MerA"/>
    <property type="match status" value="1"/>
</dbReference>
<keyword evidence="8 11" id="KW-0520">NAD</keyword>
<reference evidence="16 17" key="2">
    <citation type="journal article" date="2012" name="Stand. Genomic Sci.">
        <title>Complete genome sequence of the termite hindgut bacterium Spirochaeta coccoides type strain (SPN1(T)), reclassification in the genus Sphaerochaeta as Sphaerochaeta coccoides comb. nov. and emendations of the family Spirochaetaceae and the genus Sphaerochaeta.</title>
        <authorList>
            <person name="Abt B."/>
            <person name="Han C."/>
            <person name="Scheuner C."/>
            <person name="Lu M."/>
            <person name="Lapidus A."/>
            <person name="Nolan M."/>
            <person name="Lucas S."/>
            <person name="Hammon N."/>
            <person name="Deshpande S."/>
            <person name="Cheng J.F."/>
            <person name="Tapia R."/>
            <person name="Goodwin L.A."/>
            <person name="Pitluck S."/>
            <person name="Liolios K."/>
            <person name="Pagani I."/>
            <person name="Ivanova N."/>
            <person name="Mavromatis K."/>
            <person name="Mikhailova N."/>
            <person name="Huntemann M."/>
            <person name="Pati A."/>
            <person name="Chen A."/>
            <person name="Palaniappan K."/>
            <person name="Land M."/>
            <person name="Hauser L."/>
            <person name="Brambilla E.M."/>
            <person name="Rohde M."/>
            <person name="Spring S."/>
            <person name="Gronow S."/>
            <person name="Goker M."/>
            <person name="Woyke T."/>
            <person name="Bristow J."/>
            <person name="Eisen J.A."/>
            <person name="Markowitz V."/>
            <person name="Hugenholtz P."/>
            <person name="Kyrpides N.C."/>
            <person name="Klenk H.P."/>
            <person name="Detter J.C."/>
        </authorList>
    </citation>
    <scope>NUCLEOTIDE SEQUENCE [LARGE SCALE GENOMIC DNA]</scope>
    <source>
        <strain evidence="17">ATCC BAA-1237 / DSM 17374 / SPN1</strain>
    </source>
</reference>
<proteinExistence type="inferred from homology"/>
<evidence type="ECO:0000256" key="9">
    <source>
        <dbReference type="ARBA" id="ARBA00049187"/>
    </source>
</evidence>
<keyword evidence="11" id="KW-0547">Nucleotide-binding</keyword>
<feature type="domain" description="FAD/NAD(P)-binding" evidence="15">
    <location>
        <begin position="4"/>
        <end position="312"/>
    </location>
</feature>
<dbReference type="GO" id="GO:0005737">
    <property type="term" value="C:cytoplasm"/>
    <property type="evidence" value="ECO:0007669"/>
    <property type="project" value="UniProtKB-SubCell"/>
</dbReference>
<dbReference type="GO" id="GO:0050660">
    <property type="term" value="F:flavin adenine dinucleotide binding"/>
    <property type="evidence" value="ECO:0007669"/>
    <property type="project" value="InterPro"/>
</dbReference>
<dbReference type="Pfam" id="PF02852">
    <property type="entry name" value="Pyr_redox_dim"/>
    <property type="match status" value="1"/>
</dbReference>
<evidence type="ECO:0000256" key="3">
    <source>
        <dbReference type="ARBA" id="ARBA00012608"/>
    </source>
</evidence>
<comment type="subcellular location">
    <subcellularLocation>
        <location evidence="1">Cytoplasm</location>
    </subcellularLocation>
</comment>
<dbReference type="SUPFAM" id="SSF51905">
    <property type="entry name" value="FAD/NAD(P)-binding domain"/>
    <property type="match status" value="1"/>
</dbReference>
<dbReference type="FunFam" id="3.30.390.30:FF:000001">
    <property type="entry name" value="Dihydrolipoyl dehydrogenase"/>
    <property type="match status" value="1"/>
</dbReference>
<gene>
    <name evidence="16" type="ordered locus">Spico_1652</name>
</gene>
<keyword evidence="5 13" id="KW-0285">Flavoprotein</keyword>
<dbReference type="InterPro" id="IPR050151">
    <property type="entry name" value="Class-I_Pyr_Nuc-Dis_Oxidored"/>
</dbReference>
<feature type="disulfide bond" description="Redox-active" evidence="12">
    <location>
        <begin position="41"/>
        <end position="46"/>
    </location>
</feature>
<name>F4GKG7_PARC1</name>
<feature type="binding site" evidence="11">
    <location>
        <begin position="174"/>
        <end position="181"/>
    </location>
    <ligand>
        <name>NAD(+)</name>
        <dbReference type="ChEBI" id="CHEBI:57540"/>
    </ligand>
</feature>
<evidence type="ECO:0000256" key="7">
    <source>
        <dbReference type="ARBA" id="ARBA00023002"/>
    </source>
</evidence>
<evidence type="ECO:0000256" key="12">
    <source>
        <dbReference type="PIRSR" id="PIRSR000350-4"/>
    </source>
</evidence>
<dbReference type="NCBIfam" id="TIGR01350">
    <property type="entry name" value="lipoamide_DH"/>
    <property type="match status" value="1"/>
</dbReference>
<organism evidence="16 17">
    <name type="scientific">Parasphaerochaeta coccoides (strain ATCC BAA-1237 / DSM 17374 / SPN1)</name>
    <name type="common">Sphaerochaeta coccoides</name>
    <dbReference type="NCBI Taxonomy" id="760011"/>
    <lineage>
        <taxon>Bacteria</taxon>
        <taxon>Pseudomonadati</taxon>
        <taxon>Spirochaetota</taxon>
        <taxon>Spirochaetia</taxon>
        <taxon>Spirochaetales</taxon>
        <taxon>Sphaerochaetaceae</taxon>
        <taxon>Parasphaerochaeta</taxon>
    </lineage>
</organism>
<keyword evidence="13" id="KW-0676">Redox-active center</keyword>
<dbReference type="STRING" id="760011.Spico_1652"/>
<reference evidence="17" key="1">
    <citation type="submission" date="2011-04" db="EMBL/GenBank/DDBJ databases">
        <title>The complete genome of Spirochaeta coccoides DSM 17374.</title>
        <authorList>
            <person name="Lucas S."/>
            <person name="Copeland A."/>
            <person name="Lapidus A."/>
            <person name="Bruce D."/>
            <person name="Goodwin L."/>
            <person name="Pitluck S."/>
            <person name="Peters L."/>
            <person name="Kyrpides N."/>
            <person name="Mavromatis K."/>
            <person name="Pagani I."/>
            <person name="Ivanova N."/>
            <person name="Ovchinnikova G."/>
            <person name="Lu M."/>
            <person name="Detter J.C."/>
            <person name="Tapia R."/>
            <person name="Han C."/>
            <person name="Land M."/>
            <person name="Hauser L."/>
            <person name="Markowitz V."/>
            <person name="Cheng J.-F."/>
            <person name="Hugenholtz P."/>
            <person name="Woyke T."/>
            <person name="Wu D."/>
            <person name="Spring S."/>
            <person name="Schroeder M."/>
            <person name="Brambilla E."/>
            <person name="Klenk H.-P."/>
            <person name="Eisen J.A."/>
        </authorList>
    </citation>
    <scope>NUCLEOTIDE SEQUENCE [LARGE SCALE GENOMIC DNA]</scope>
    <source>
        <strain evidence="17">ATCC BAA-1237 / DSM 17374 / SPN1</strain>
    </source>
</reference>
<sequence>MTRYDLIVVGAGPGGYIAAERAGALGKKVLLIEKDHMGGVCTNKGCIPTKSLLNSAKHYLHAKESARFGVHAEGVSFDIREAHAWKTETIETLRSGISFLMKNNKVDVVAGTAQFIDPHHVKVGETEYEGDYLILAMGSSPVVPPIAGATLPHVLTSDGILEMKTLPKKLVIVGGGVIGIEFASFYSMVGVDVTVIEMMPEILPMMDAEFATLMRREMKGVSFNLGCKVIGITEKDVRFTTAKGDEKSVEADTVLLSIGRRANIAGIEPLHLETDRQGIVVDERMKTNIPTIYAIGDVNGRSQLAHSASRMAEVAVSNIFGTTHQRMRYQAVPWAVYGNPEAAGCGLTEQAAAAEGRKILTATTQMRANGRFLAEQGKRAGGLVKVIADAQTHAILGVHMLGTYSSEIIWGASALIEAELRIKDVKELIFPHPSVAELIRDTVFAIDHTL</sequence>
<dbReference type="InterPro" id="IPR023753">
    <property type="entry name" value="FAD/NAD-binding_dom"/>
</dbReference>
<dbReference type="Gene3D" id="3.30.390.30">
    <property type="match status" value="1"/>
</dbReference>
<evidence type="ECO:0000256" key="5">
    <source>
        <dbReference type="ARBA" id="ARBA00022630"/>
    </source>
</evidence>
<comment type="catalytic activity">
    <reaction evidence="9 13">
        <text>N(6)-[(R)-dihydrolipoyl]-L-lysyl-[protein] + NAD(+) = N(6)-[(R)-lipoyl]-L-lysyl-[protein] + NADH + H(+)</text>
        <dbReference type="Rhea" id="RHEA:15045"/>
        <dbReference type="Rhea" id="RHEA-COMP:10474"/>
        <dbReference type="Rhea" id="RHEA-COMP:10475"/>
        <dbReference type="ChEBI" id="CHEBI:15378"/>
        <dbReference type="ChEBI" id="CHEBI:57540"/>
        <dbReference type="ChEBI" id="CHEBI:57945"/>
        <dbReference type="ChEBI" id="CHEBI:83099"/>
        <dbReference type="ChEBI" id="CHEBI:83100"/>
        <dbReference type="EC" id="1.8.1.4"/>
    </reaction>
</comment>
<dbReference type="Gene3D" id="3.50.50.60">
    <property type="entry name" value="FAD/NAD(P)-binding domain"/>
    <property type="match status" value="2"/>
</dbReference>
<dbReference type="GO" id="GO:0004148">
    <property type="term" value="F:dihydrolipoyl dehydrogenase (NADH) activity"/>
    <property type="evidence" value="ECO:0007669"/>
    <property type="project" value="UniProtKB-EC"/>
</dbReference>
<dbReference type="EMBL" id="CP002659">
    <property type="protein sequence ID" value="AEC02850.1"/>
    <property type="molecule type" value="Genomic_DNA"/>
</dbReference>
<dbReference type="InterPro" id="IPR001100">
    <property type="entry name" value="Pyr_nuc-diS_OxRdtase"/>
</dbReference>
<evidence type="ECO:0000256" key="4">
    <source>
        <dbReference type="ARBA" id="ARBA00016961"/>
    </source>
</evidence>
<evidence type="ECO:0000259" key="14">
    <source>
        <dbReference type="Pfam" id="PF02852"/>
    </source>
</evidence>
<keyword evidence="17" id="KW-1185">Reference proteome</keyword>
<dbReference type="EC" id="1.8.1.4" evidence="3 13"/>
<dbReference type="PANTHER" id="PTHR22912">
    <property type="entry name" value="DISULFIDE OXIDOREDUCTASE"/>
    <property type="match status" value="1"/>
</dbReference>
<evidence type="ECO:0000256" key="1">
    <source>
        <dbReference type="ARBA" id="ARBA00004496"/>
    </source>
</evidence>
<dbReference type="PRINTS" id="PR00368">
    <property type="entry name" value="FADPNR"/>
</dbReference>
<keyword evidence="6 11" id="KW-0274">FAD</keyword>
<feature type="binding site" evidence="11">
    <location>
        <position position="197"/>
    </location>
    <ligand>
        <name>NAD(+)</name>
        <dbReference type="ChEBI" id="CHEBI:57540"/>
    </ligand>
</feature>
<evidence type="ECO:0000259" key="15">
    <source>
        <dbReference type="Pfam" id="PF07992"/>
    </source>
</evidence>
<evidence type="ECO:0000313" key="17">
    <source>
        <dbReference type="Proteomes" id="UP000007939"/>
    </source>
</evidence>
<feature type="binding site" evidence="11">
    <location>
        <position position="297"/>
    </location>
    <ligand>
        <name>FAD</name>
        <dbReference type="ChEBI" id="CHEBI:57692"/>
    </ligand>
</feature>
<evidence type="ECO:0000256" key="10">
    <source>
        <dbReference type="PIRSR" id="PIRSR000350-2"/>
    </source>
</evidence>
<evidence type="ECO:0000256" key="13">
    <source>
        <dbReference type="RuleBase" id="RU003692"/>
    </source>
</evidence>
<dbReference type="InterPro" id="IPR004099">
    <property type="entry name" value="Pyr_nucl-diS_OxRdtase_dimer"/>
</dbReference>
<protein>
    <recommendedName>
        <fullName evidence="4 13">Dihydrolipoyl dehydrogenase</fullName>
        <ecNumber evidence="3 13">1.8.1.4</ecNumber>
    </recommendedName>
</protein>
<dbReference type="HOGENOM" id="CLU_016755_0_2_12"/>
<comment type="similarity">
    <text evidence="2 13">Belongs to the class-I pyridine nucleotide-disulfide oxidoreductase family.</text>
</comment>
<dbReference type="RefSeq" id="WP_013740243.1">
    <property type="nucleotide sequence ID" value="NC_015436.1"/>
</dbReference>
<accession>F4GKG7</accession>
<evidence type="ECO:0000313" key="16">
    <source>
        <dbReference type="EMBL" id="AEC02850.1"/>
    </source>
</evidence>
<dbReference type="SUPFAM" id="SSF55424">
    <property type="entry name" value="FAD/NAD-linked reductases, dimerisation (C-terminal) domain"/>
    <property type="match status" value="1"/>
</dbReference>
<dbReference type="PRINTS" id="PR00411">
    <property type="entry name" value="PNDRDTASEI"/>
</dbReference>
<feature type="active site" description="Proton acceptor" evidence="10">
    <location>
        <position position="432"/>
    </location>
</feature>
<dbReference type="InterPro" id="IPR006258">
    <property type="entry name" value="Lipoamide_DH"/>
</dbReference>
<evidence type="ECO:0000256" key="11">
    <source>
        <dbReference type="PIRSR" id="PIRSR000350-3"/>
    </source>
</evidence>
<dbReference type="Proteomes" id="UP000007939">
    <property type="component" value="Chromosome"/>
</dbReference>
<dbReference type="AlphaFoldDB" id="F4GKG7"/>
<dbReference type="InterPro" id="IPR016156">
    <property type="entry name" value="FAD/NAD-linked_Rdtase_dimer_sf"/>
</dbReference>
<comment type="miscellaneous">
    <text evidence="13">The active site is a redox-active disulfide bond.</text>
</comment>
<evidence type="ECO:0000256" key="2">
    <source>
        <dbReference type="ARBA" id="ARBA00007532"/>
    </source>
</evidence>
<feature type="binding site" evidence="11">
    <location>
        <position position="259"/>
    </location>
    <ligand>
        <name>NAD(+)</name>
        <dbReference type="ChEBI" id="CHEBI:57540"/>
    </ligand>
</feature>
<dbReference type="eggNOG" id="COG1249">
    <property type="taxonomic scope" value="Bacteria"/>
</dbReference>
<dbReference type="GO" id="GO:0006103">
    <property type="term" value="P:2-oxoglutarate metabolic process"/>
    <property type="evidence" value="ECO:0007669"/>
    <property type="project" value="TreeGrafter"/>
</dbReference>
<evidence type="ECO:0000256" key="6">
    <source>
        <dbReference type="ARBA" id="ARBA00022827"/>
    </source>
</evidence>